<protein>
    <submittedName>
        <fullName evidence="1">Uncharacterized protein</fullName>
    </submittedName>
</protein>
<evidence type="ECO:0000313" key="1">
    <source>
        <dbReference type="EMBL" id="KAI4306975.1"/>
    </source>
</evidence>
<dbReference type="EMBL" id="CM039437">
    <property type="protein sequence ID" value="KAI4306975.1"/>
    <property type="molecule type" value="Genomic_DNA"/>
</dbReference>
<sequence length="832" mass="92843">MSSDLVAKVRIVKCPKCRHLLTEHPHFDVYACGGCGTTLQAKKRGSEDVNSRSSSHETETAQRNASDHVSEDQELSQSIQEANGSSSGECHMHENRGRDTKENEECNEEQLGHVNLSDGEQKNQMEINKSSDLRTEEQVDSEKDFSNEASPDSVLKGENSEAEADNPNSPSMGAEDYLSAEAEELKCASEGEDANNEKSAELDVVGCDSIAKSSSTENLVADTENISHLTAHKPGESISHVDPVSSPTEQPTEAQTSSHHSFDRVRSVDTFATEIINPSSELSGTLGEMFKSPTTRSYHAYDGSISSCDGMEEGSPNQHLKPFDDPYTAANVVSEERTRRGKAIVNSMTYGDLETQEDSMNFTSDFPNGRHHVIEDTERKKSKVLETTRHDRPVQNRLRTKRDYYPARMPFHLSGPQSSYESGSPSNQLLDEFYGSSSFLSPDAFEDPEQEKVKLLRMIYKLQDQLNRNSVNGETNGRRSTGVSYDGKHISSYRSHDLHEGRFFHSVDYPRCNRRCNPGINWPQRRNSSWIPFSAEATSRTHHVDHSCFHCRQCSEELPPHVICQHEDLYRFHQGHNLHFPHRSYPSSPQFFIASRLPLYSRSTKSGGQRHMAPEVQKYFREKEHLPKRHFRPVAGGAPFVTCHKCLRLLQLPADFLLFKRVCHQLKCGSCSEVLKFSLHNKNHMVSYAPSDLGPPPSELNDQSEEISGSTLPSTSHANHNPHMDPVSYSDDYSEYGRSVSRSTFGSVKGKKKIASRLSSTSKASVATYEPAGLSSDLSGSQKLLSKMEPARPVGTLHKLMGYSSPSQVLRGVRASFASRSSRSMANMDDLN</sequence>
<dbReference type="Proteomes" id="UP000828941">
    <property type="component" value="Chromosome 12"/>
</dbReference>
<accession>A0ACB9LBP7</accession>
<evidence type="ECO:0000313" key="2">
    <source>
        <dbReference type="Proteomes" id="UP000828941"/>
    </source>
</evidence>
<keyword evidence="2" id="KW-1185">Reference proteome</keyword>
<organism evidence="1 2">
    <name type="scientific">Bauhinia variegata</name>
    <name type="common">Purple orchid tree</name>
    <name type="synonym">Phanera variegata</name>
    <dbReference type="NCBI Taxonomy" id="167791"/>
    <lineage>
        <taxon>Eukaryota</taxon>
        <taxon>Viridiplantae</taxon>
        <taxon>Streptophyta</taxon>
        <taxon>Embryophyta</taxon>
        <taxon>Tracheophyta</taxon>
        <taxon>Spermatophyta</taxon>
        <taxon>Magnoliopsida</taxon>
        <taxon>eudicotyledons</taxon>
        <taxon>Gunneridae</taxon>
        <taxon>Pentapetalae</taxon>
        <taxon>rosids</taxon>
        <taxon>fabids</taxon>
        <taxon>Fabales</taxon>
        <taxon>Fabaceae</taxon>
        <taxon>Cercidoideae</taxon>
        <taxon>Cercideae</taxon>
        <taxon>Bauhiniinae</taxon>
        <taxon>Bauhinia</taxon>
    </lineage>
</organism>
<comment type="caution">
    <text evidence="1">The sequence shown here is derived from an EMBL/GenBank/DDBJ whole genome shotgun (WGS) entry which is preliminary data.</text>
</comment>
<proteinExistence type="predicted"/>
<gene>
    <name evidence="1" type="ORF">L6164_030210</name>
</gene>
<reference evidence="1 2" key="1">
    <citation type="journal article" date="2022" name="DNA Res.">
        <title>Chromosomal-level genome assembly of the orchid tree Bauhinia variegata (Leguminosae; Cercidoideae) supports the allotetraploid origin hypothesis of Bauhinia.</title>
        <authorList>
            <person name="Zhong Y."/>
            <person name="Chen Y."/>
            <person name="Zheng D."/>
            <person name="Pang J."/>
            <person name="Liu Y."/>
            <person name="Luo S."/>
            <person name="Meng S."/>
            <person name="Qian L."/>
            <person name="Wei D."/>
            <person name="Dai S."/>
            <person name="Zhou R."/>
        </authorList>
    </citation>
    <scope>NUCLEOTIDE SEQUENCE [LARGE SCALE GENOMIC DNA]</scope>
    <source>
        <strain evidence="1">BV-YZ2020</strain>
    </source>
</reference>
<name>A0ACB9LBP7_BAUVA</name>